<accession>A0A8K0DE05</accession>
<evidence type="ECO:0000313" key="1">
    <source>
        <dbReference type="EMBL" id="KAF2901817.1"/>
    </source>
</evidence>
<name>A0A8K0DE05_IGNLU</name>
<dbReference type="Proteomes" id="UP000801492">
    <property type="component" value="Unassembled WGS sequence"/>
</dbReference>
<keyword evidence="2" id="KW-1185">Reference proteome</keyword>
<dbReference type="EMBL" id="VTPC01001485">
    <property type="protein sequence ID" value="KAF2901817.1"/>
    <property type="molecule type" value="Genomic_DNA"/>
</dbReference>
<sequence length="73" mass="8397">EISRDKSNRYKATLENPQDKKRIIGGQPADIKQHPYVAFMIVYFSSHWEFKGDAGIIGEYWAITAAHCFDFMG</sequence>
<reference evidence="1" key="1">
    <citation type="submission" date="2019-08" db="EMBL/GenBank/DDBJ databases">
        <title>The genome of the North American firefly Photinus pyralis.</title>
        <authorList>
            <consortium name="Photinus pyralis genome working group"/>
            <person name="Fallon T.R."/>
            <person name="Sander Lower S.E."/>
            <person name="Weng J.-K."/>
        </authorList>
    </citation>
    <scope>NUCLEOTIDE SEQUENCE</scope>
    <source>
        <strain evidence="1">TRF0915ILg1</strain>
        <tissue evidence="1">Whole body</tissue>
    </source>
</reference>
<dbReference type="SUPFAM" id="SSF50494">
    <property type="entry name" value="Trypsin-like serine proteases"/>
    <property type="match status" value="1"/>
</dbReference>
<dbReference type="AlphaFoldDB" id="A0A8K0DE05"/>
<organism evidence="1 2">
    <name type="scientific">Ignelater luminosus</name>
    <name type="common">Cucubano</name>
    <name type="synonym">Pyrophorus luminosus</name>
    <dbReference type="NCBI Taxonomy" id="2038154"/>
    <lineage>
        <taxon>Eukaryota</taxon>
        <taxon>Metazoa</taxon>
        <taxon>Ecdysozoa</taxon>
        <taxon>Arthropoda</taxon>
        <taxon>Hexapoda</taxon>
        <taxon>Insecta</taxon>
        <taxon>Pterygota</taxon>
        <taxon>Neoptera</taxon>
        <taxon>Endopterygota</taxon>
        <taxon>Coleoptera</taxon>
        <taxon>Polyphaga</taxon>
        <taxon>Elateriformia</taxon>
        <taxon>Elateroidea</taxon>
        <taxon>Elateridae</taxon>
        <taxon>Agrypninae</taxon>
        <taxon>Pyrophorini</taxon>
        <taxon>Ignelater</taxon>
    </lineage>
</organism>
<comment type="caution">
    <text evidence="1">The sequence shown here is derived from an EMBL/GenBank/DDBJ whole genome shotgun (WGS) entry which is preliminary data.</text>
</comment>
<dbReference type="Gene3D" id="2.40.10.10">
    <property type="entry name" value="Trypsin-like serine proteases"/>
    <property type="match status" value="1"/>
</dbReference>
<dbReference type="InterPro" id="IPR009003">
    <property type="entry name" value="Peptidase_S1_PA"/>
</dbReference>
<feature type="non-terminal residue" evidence="1">
    <location>
        <position position="73"/>
    </location>
</feature>
<gene>
    <name evidence="1" type="ORF">ILUMI_04361</name>
</gene>
<dbReference type="OrthoDB" id="6380398at2759"/>
<dbReference type="InterPro" id="IPR043504">
    <property type="entry name" value="Peptidase_S1_PA_chymotrypsin"/>
</dbReference>
<evidence type="ECO:0008006" key="3">
    <source>
        <dbReference type="Google" id="ProtNLM"/>
    </source>
</evidence>
<feature type="non-terminal residue" evidence="1">
    <location>
        <position position="1"/>
    </location>
</feature>
<protein>
    <recommendedName>
        <fullName evidence="3">Peptidase S1 domain-containing protein</fullName>
    </recommendedName>
</protein>
<evidence type="ECO:0000313" key="2">
    <source>
        <dbReference type="Proteomes" id="UP000801492"/>
    </source>
</evidence>
<proteinExistence type="predicted"/>